<dbReference type="AlphaFoldDB" id="D1CCI1"/>
<evidence type="ECO:0000256" key="2">
    <source>
        <dbReference type="SAM" id="Phobius"/>
    </source>
</evidence>
<dbReference type="KEGG" id="ttr:Tter_1590"/>
<dbReference type="OrthoDB" id="129807at2"/>
<proteinExistence type="predicted"/>
<gene>
    <name evidence="3" type="ordered locus">Tter_1590</name>
</gene>
<name>D1CCI1_THET1</name>
<dbReference type="RefSeq" id="WP_012875530.1">
    <property type="nucleotide sequence ID" value="NC_013525.1"/>
</dbReference>
<dbReference type="STRING" id="525904.Tter_1590"/>
<dbReference type="Proteomes" id="UP000000323">
    <property type="component" value="Chromosome 1"/>
</dbReference>
<sequence>MSHNNNEEYRFNNFNVGDIPEPEHEDRDVNVRGIVIAGVAIAFGAFIVFVVSAFLLNWLTSRGQQVTQVPSVSPLPTLQPANPPLQVNEPADLKALREEEDKKLNTYQWIDRNKGIVQIPIDRAMEIIANENLRHEQGKTYDDVGKDAPVDWRSGRPIEGGK</sequence>
<reference evidence="4" key="1">
    <citation type="journal article" date="2010" name="Stand. Genomic Sci.">
        <title>Complete genome sequence of 'Thermobaculum terrenum' type strain (YNP1).</title>
        <authorList>
            <person name="Kiss H."/>
            <person name="Cleland D."/>
            <person name="Lapidus A."/>
            <person name="Lucas S."/>
            <person name="Glavina Del Rio T."/>
            <person name="Nolan M."/>
            <person name="Tice H."/>
            <person name="Han C."/>
            <person name="Goodwin L."/>
            <person name="Pitluck S."/>
            <person name="Liolios K."/>
            <person name="Ivanova N."/>
            <person name="Mavromatis K."/>
            <person name="Ovchinnikova G."/>
            <person name="Pati A."/>
            <person name="Chen A."/>
            <person name="Palaniappan K."/>
            <person name="Land M."/>
            <person name="Hauser L."/>
            <person name="Chang Y."/>
            <person name="Jeffries C."/>
            <person name="Lu M."/>
            <person name="Brettin T."/>
            <person name="Detter J."/>
            <person name="Goker M."/>
            <person name="Tindall B."/>
            <person name="Beck B."/>
            <person name="McDermott T."/>
            <person name="Woyke T."/>
            <person name="Bristow J."/>
            <person name="Eisen J."/>
            <person name="Markowitz V."/>
            <person name="Hugenholtz P."/>
            <person name="Kyrpides N."/>
            <person name="Klenk H."/>
            <person name="Cheng J."/>
        </authorList>
    </citation>
    <scope>NUCLEOTIDE SEQUENCE [LARGE SCALE GENOMIC DNA]</scope>
    <source>
        <strain evidence="4">ATCC BAA-798 / YNP1</strain>
    </source>
</reference>
<evidence type="ECO:0000313" key="3">
    <source>
        <dbReference type="EMBL" id="ACZ42496.1"/>
    </source>
</evidence>
<dbReference type="EMBL" id="CP001825">
    <property type="protein sequence ID" value="ACZ42496.1"/>
    <property type="molecule type" value="Genomic_DNA"/>
</dbReference>
<dbReference type="HOGENOM" id="CLU_1634607_0_0_0"/>
<feature type="transmembrane region" description="Helical" evidence="2">
    <location>
        <begin position="34"/>
        <end position="56"/>
    </location>
</feature>
<organism evidence="3 4">
    <name type="scientific">Thermobaculum terrenum (strain ATCC BAA-798 / CCMEE 7001 / YNP1)</name>
    <dbReference type="NCBI Taxonomy" id="525904"/>
    <lineage>
        <taxon>Bacteria</taxon>
        <taxon>Bacillati</taxon>
        <taxon>Chloroflexota</taxon>
        <taxon>Chloroflexia</taxon>
        <taxon>Candidatus Thermobaculales</taxon>
        <taxon>Candidatus Thermobaculaceae</taxon>
        <taxon>Thermobaculum</taxon>
    </lineage>
</organism>
<accession>D1CCI1</accession>
<protein>
    <submittedName>
        <fullName evidence="3">Uncharacterized protein</fullName>
    </submittedName>
</protein>
<evidence type="ECO:0000313" key="4">
    <source>
        <dbReference type="Proteomes" id="UP000000323"/>
    </source>
</evidence>
<evidence type="ECO:0000256" key="1">
    <source>
        <dbReference type="SAM" id="MobiDB-lite"/>
    </source>
</evidence>
<keyword evidence="2" id="KW-0812">Transmembrane</keyword>
<keyword evidence="2" id="KW-0472">Membrane</keyword>
<keyword evidence="2" id="KW-1133">Transmembrane helix</keyword>
<keyword evidence="4" id="KW-1185">Reference proteome</keyword>
<feature type="region of interest" description="Disordered" evidence="1">
    <location>
        <begin position="139"/>
        <end position="162"/>
    </location>
</feature>